<dbReference type="EMBL" id="KY031030">
    <property type="protein sequence ID" value="ATU82781.1"/>
    <property type="molecule type" value="mRNA"/>
</dbReference>
<dbReference type="SUPFAM" id="SSF56574">
    <property type="entry name" value="Serpins"/>
    <property type="match status" value="2"/>
</dbReference>
<proteinExistence type="evidence at transcript level"/>
<comment type="similarity">
    <text evidence="2 8">Belongs to the serpin family.</text>
</comment>
<evidence type="ECO:0000313" key="12">
    <source>
        <dbReference type="EMBL" id="ATU82781.1"/>
    </source>
</evidence>
<comment type="subcellular location">
    <subcellularLocation>
        <location evidence="1">Secreted</location>
    </subcellularLocation>
</comment>
<keyword evidence="7" id="KW-0325">Glycoprotein</keyword>
<dbReference type="InterPro" id="IPR000215">
    <property type="entry name" value="Serpin_fam"/>
</dbReference>
<evidence type="ECO:0000256" key="10">
    <source>
        <dbReference type="SAM" id="SignalP"/>
    </source>
</evidence>
<feature type="domain" description="Serpin" evidence="11">
    <location>
        <begin position="448"/>
        <end position="807"/>
    </location>
</feature>
<dbReference type="InterPro" id="IPR023796">
    <property type="entry name" value="Serpin_dom"/>
</dbReference>
<evidence type="ECO:0000259" key="11">
    <source>
        <dbReference type="SMART" id="SM00093"/>
    </source>
</evidence>
<evidence type="ECO:0000256" key="3">
    <source>
        <dbReference type="ARBA" id="ARBA00022525"/>
    </source>
</evidence>
<dbReference type="InterPro" id="IPR042178">
    <property type="entry name" value="Serpin_sf_1"/>
</dbReference>
<dbReference type="GO" id="GO:0005615">
    <property type="term" value="C:extracellular space"/>
    <property type="evidence" value="ECO:0007669"/>
    <property type="project" value="InterPro"/>
</dbReference>
<dbReference type="PANTHER" id="PTHR11461:SF357">
    <property type="entry name" value="SERINE PROTEASE INHIBITOR 27A"/>
    <property type="match status" value="1"/>
</dbReference>
<dbReference type="AlphaFoldDB" id="A0A2K8JMB0"/>
<evidence type="ECO:0000256" key="1">
    <source>
        <dbReference type="ARBA" id="ARBA00004613"/>
    </source>
</evidence>
<protein>
    <submittedName>
        <fullName evidence="12">Secreted Serpin protein</fullName>
    </submittedName>
</protein>
<accession>A0A2K8JMB0</accession>
<organism evidence="12">
    <name type="scientific">Pristhesancus plagipennis</name>
    <name type="common">Common assassin bug</name>
    <dbReference type="NCBI Taxonomy" id="1955184"/>
    <lineage>
        <taxon>Eukaryota</taxon>
        <taxon>Metazoa</taxon>
        <taxon>Ecdysozoa</taxon>
        <taxon>Arthropoda</taxon>
        <taxon>Hexapoda</taxon>
        <taxon>Insecta</taxon>
        <taxon>Pterygota</taxon>
        <taxon>Neoptera</taxon>
        <taxon>Paraneoptera</taxon>
        <taxon>Hemiptera</taxon>
        <taxon>Heteroptera</taxon>
        <taxon>Panheteroptera</taxon>
        <taxon>Cimicomorpha</taxon>
        <taxon>Reduviidae</taxon>
        <taxon>Harpactorinae</taxon>
        <taxon>Harpactorini</taxon>
        <taxon>Pristhesancus</taxon>
    </lineage>
</organism>
<dbReference type="PANTHER" id="PTHR11461">
    <property type="entry name" value="SERINE PROTEASE INHIBITOR, SERPIN"/>
    <property type="match status" value="1"/>
</dbReference>
<reference evidence="12" key="1">
    <citation type="submission" date="2016-10" db="EMBL/GenBank/DDBJ databases">
        <title>The assassin bug Pristhesancus plagipennis produces two different types of venom.</title>
        <authorList>
            <person name="Walker A.A."/>
            <person name="Herzig V."/>
            <person name="Jin J."/>
            <person name="Fry B.G."/>
            <person name="King G.F."/>
        </authorList>
    </citation>
    <scope>NUCLEOTIDE SEQUENCE</scope>
    <source>
        <tissue evidence="12">Venom/labial glands</tissue>
    </source>
</reference>
<evidence type="ECO:0000256" key="8">
    <source>
        <dbReference type="RuleBase" id="RU000411"/>
    </source>
</evidence>
<keyword evidence="6" id="KW-0722">Serine protease inhibitor</keyword>
<feature type="region of interest" description="Disordered" evidence="9">
    <location>
        <begin position="815"/>
        <end position="857"/>
    </location>
</feature>
<evidence type="ECO:0000256" key="6">
    <source>
        <dbReference type="ARBA" id="ARBA00022900"/>
    </source>
</evidence>
<dbReference type="Gene3D" id="2.30.39.10">
    <property type="entry name" value="Alpha-1-antitrypsin, domain 1"/>
    <property type="match status" value="2"/>
</dbReference>
<dbReference type="Gene3D" id="3.30.497.10">
    <property type="entry name" value="Antithrombin, subunit I, domain 2"/>
    <property type="match status" value="2"/>
</dbReference>
<dbReference type="Pfam" id="PF00079">
    <property type="entry name" value="Serpin"/>
    <property type="match status" value="2"/>
</dbReference>
<keyword evidence="5 10" id="KW-0732">Signal</keyword>
<evidence type="ECO:0000256" key="7">
    <source>
        <dbReference type="ARBA" id="ARBA00023180"/>
    </source>
</evidence>
<feature type="domain" description="Serpin" evidence="11">
    <location>
        <begin position="43"/>
        <end position="403"/>
    </location>
</feature>
<feature type="chain" id="PRO_5014629304" evidence="10">
    <location>
        <begin position="22"/>
        <end position="857"/>
    </location>
</feature>
<sequence>MGKSLVFVISLLICISLSVQAPEKTSKYDGSIDKTDRFNTFDWALSKAVGARAKENVVLSPISVKLVLAMLYEGANGNTSLQLEDVLNIARLTRSFTPHKFSTILKSLLEAPAGNDITIGTKLFVDQEAKPKKMFQKKIEDLYNATIESINFKNAAEAVSKINDWAQAVSKGHIQHLLSEADARESTVMLLLNAVYFKGLWQNPFQVNATKEDIFYKDDFNAVKVPFMNALFNLKYIESNELNASILRLPYMGEKFAMYIILPFEKNGLQDVLANVNPDKLRALLPTMMEVPVQVHFPKFSFEFAASLSPILQQLGITDMFSSEADLKDIADSPKELVVSNVIQKAGIHVNEQGSTAYATTVVDLASKFGENTVEFKASHPFLFFIEDETTNTVVFVGKITDPSAAGKPQVQGAPAPQVIVGGDGLVNRIDQTFPALLDQQTFSYFDIEMLQSLTNTATGNWVTSPSSIKSVLALIIEGAQGNTLQELTNLLRLPQNKSQAQSQLRVFHEELKKGSVDKSMKTATRLLMRKDLQVKPKYEQIASENYDVSIERGDFSNPTLLAKQINRWISDYTQGLIPQILDPGLINANSSLMLINAIHFKGQWKTQFDLSSTHLTCFYPSPNECRKAEFMKTSGFFKYGYVISLAATLIEISYSDPRYSMIIVLPLERDGLSRTIRNLPFNSLFPVLQNLPYSEINLIMPKFSIEYSADLVPLLEKLGAAEMCSDRANLEDMLQPSKIKTSVSSFIHKAKILVNERGTIASAATAAIAETLMSRQTLQFKADHPFVFFIRDVHTGFIFEGILFDPVPSENQLTTNIGSQSKSDVTDAGKSVPINNSPYPPPANNKNNIPFLPNRG</sequence>
<name>A0A2K8JMB0_PRIPG</name>
<evidence type="ECO:0000256" key="2">
    <source>
        <dbReference type="ARBA" id="ARBA00009500"/>
    </source>
</evidence>
<keyword evidence="3" id="KW-0964">Secreted</keyword>
<dbReference type="InterPro" id="IPR042185">
    <property type="entry name" value="Serpin_sf_2"/>
</dbReference>
<evidence type="ECO:0000256" key="5">
    <source>
        <dbReference type="ARBA" id="ARBA00022729"/>
    </source>
</evidence>
<keyword evidence="4" id="KW-0646">Protease inhibitor</keyword>
<dbReference type="SMART" id="SM00093">
    <property type="entry name" value="SERPIN"/>
    <property type="match status" value="2"/>
</dbReference>
<dbReference type="InterPro" id="IPR036186">
    <property type="entry name" value="Serpin_sf"/>
</dbReference>
<evidence type="ECO:0000256" key="4">
    <source>
        <dbReference type="ARBA" id="ARBA00022690"/>
    </source>
</evidence>
<feature type="signal peptide" evidence="10">
    <location>
        <begin position="1"/>
        <end position="21"/>
    </location>
</feature>
<evidence type="ECO:0000256" key="9">
    <source>
        <dbReference type="SAM" id="MobiDB-lite"/>
    </source>
</evidence>
<feature type="compositionally biased region" description="Polar residues" evidence="9">
    <location>
        <begin position="815"/>
        <end position="824"/>
    </location>
</feature>
<dbReference type="GO" id="GO:0004867">
    <property type="term" value="F:serine-type endopeptidase inhibitor activity"/>
    <property type="evidence" value="ECO:0007669"/>
    <property type="project" value="UniProtKB-KW"/>
</dbReference>
<dbReference type="FunFam" id="2.30.39.10:FF:000030">
    <property type="entry name" value="Serpin 2"/>
    <property type="match status" value="1"/>
</dbReference>